<keyword evidence="2 11" id="KW-0812">Transmembrane</keyword>
<dbReference type="EC" id="3.4.23.-" evidence="11"/>
<gene>
    <name evidence="13" type="ORF">B4U80_10735</name>
</gene>
<feature type="transmembrane region" description="Helical" evidence="11">
    <location>
        <begin position="436"/>
        <end position="456"/>
    </location>
</feature>
<keyword evidence="7 11" id="KW-0333">Golgi apparatus</keyword>
<keyword evidence="5 11" id="KW-0914">Notch signaling pathway</keyword>
<feature type="compositionally biased region" description="Basic and acidic residues" evidence="12">
    <location>
        <begin position="28"/>
        <end position="37"/>
    </location>
</feature>
<evidence type="ECO:0000256" key="11">
    <source>
        <dbReference type="RuleBase" id="RU361148"/>
    </source>
</evidence>
<evidence type="ECO:0000256" key="1">
    <source>
        <dbReference type="ARBA" id="ARBA00008604"/>
    </source>
</evidence>
<dbReference type="VEuPathDB" id="VectorBase:LDEU001356"/>
<evidence type="ECO:0000256" key="10">
    <source>
        <dbReference type="ARBA" id="ARBA00066080"/>
    </source>
</evidence>
<dbReference type="GO" id="GO:0000139">
    <property type="term" value="C:Golgi membrane"/>
    <property type="evidence" value="ECO:0007669"/>
    <property type="project" value="UniProtKB-SubCell"/>
</dbReference>
<dbReference type="GO" id="GO:0007219">
    <property type="term" value="P:Notch signaling pathway"/>
    <property type="evidence" value="ECO:0007669"/>
    <property type="project" value="UniProtKB-KW"/>
</dbReference>
<protein>
    <recommendedName>
        <fullName evidence="11">Presenilin</fullName>
        <ecNumber evidence="11">3.4.23.-</ecNumber>
    </recommendedName>
</protein>
<accession>A0A443ST47</accession>
<evidence type="ECO:0000256" key="7">
    <source>
        <dbReference type="ARBA" id="ARBA00023034"/>
    </source>
</evidence>
<evidence type="ECO:0000313" key="13">
    <source>
        <dbReference type="EMBL" id="RWS30684.1"/>
    </source>
</evidence>
<dbReference type="GO" id="GO:0006509">
    <property type="term" value="P:membrane protein ectodomain proteolysis"/>
    <property type="evidence" value="ECO:0007669"/>
    <property type="project" value="TreeGrafter"/>
</dbReference>
<feature type="transmembrane region" description="Helical" evidence="11">
    <location>
        <begin position="161"/>
        <end position="183"/>
    </location>
</feature>
<dbReference type="OrthoDB" id="6418340at2759"/>
<dbReference type="GO" id="GO:0070765">
    <property type="term" value="C:gamma-secretase complex"/>
    <property type="evidence" value="ECO:0007669"/>
    <property type="project" value="TreeGrafter"/>
</dbReference>
<dbReference type="PANTHER" id="PTHR10202:SF13">
    <property type="entry name" value="PRESENILIN HOMOLOG"/>
    <property type="match status" value="1"/>
</dbReference>
<dbReference type="SMART" id="SM00730">
    <property type="entry name" value="PSN"/>
    <property type="match status" value="1"/>
</dbReference>
<name>A0A443ST47_9ACAR</name>
<feature type="transmembrane region" description="Helical" evidence="11">
    <location>
        <begin position="80"/>
        <end position="101"/>
    </location>
</feature>
<evidence type="ECO:0000256" key="12">
    <source>
        <dbReference type="SAM" id="MobiDB-lite"/>
    </source>
</evidence>
<evidence type="ECO:0000256" key="2">
    <source>
        <dbReference type="ARBA" id="ARBA00022692"/>
    </source>
</evidence>
<feature type="compositionally biased region" description="Polar residues" evidence="12">
    <location>
        <begin position="1"/>
        <end position="15"/>
    </location>
</feature>
<reference evidence="13 14" key="1">
    <citation type="journal article" date="2018" name="Gigascience">
        <title>Genomes of trombidid mites reveal novel predicted allergens and laterally-transferred genes associated with secondary metabolism.</title>
        <authorList>
            <person name="Dong X."/>
            <person name="Chaisiri K."/>
            <person name="Xia D."/>
            <person name="Armstrong S.D."/>
            <person name="Fang Y."/>
            <person name="Donnelly M.J."/>
            <person name="Kadowaki T."/>
            <person name="McGarry J.W."/>
            <person name="Darby A.C."/>
            <person name="Makepeace B.L."/>
        </authorList>
    </citation>
    <scope>NUCLEOTIDE SEQUENCE [LARGE SCALE GENOMIC DNA]</scope>
    <source>
        <strain evidence="13">UoL-UT</strain>
    </source>
</reference>
<comment type="function">
    <text evidence="9">Probable catalytic subunit of the gamma-secretase complex, an endoprotease complex that catalyzes the intramembrane cleavage of integral membrane proteins such as Notch receptors. Requires the other members of the gamma-secretase complex to have a protease activity.</text>
</comment>
<dbReference type="FunFam" id="1.10.472.100:FF:000003">
    <property type="entry name" value="Presenilin"/>
    <property type="match status" value="1"/>
</dbReference>
<feature type="transmembrane region" description="Helical" evidence="11">
    <location>
        <begin position="224"/>
        <end position="241"/>
    </location>
</feature>
<dbReference type="GO" id="GO:0034205">
    <property type="term" value="P:amyloid-beta formation"/>
    <property type="evidence" value="ECO:0007669"/>
    <property type="project" value="TreeGrafter"/>
</dbReference>
<comment type="caution">
    <text evidence="13">The sequence shown here is derived from an EMBL/GenBank/DDBJ whole genome shotgun (WGS) entry which is preliminary data.</text>
</comment>
<sequence>MSANESQTHGNSDVNANEVIAVEEQQQDELKQKEKSGGSDANKSELTVDSNVKNTQDFQTKLLKRQRKAEERLRYGAMNVIRLFIPISVCMLVVVITVQAVPFYTEPDKDRVFITAPFSEDSKNLKNRLFSALANVLVFTTVLIVATFVVIILYKYRCTACLYGWLMFAFGIILSAFTLVFVLEFSKEYQILLDYITMIVITWNICVTGLISIFWKAPLILQQAFLVFVSSMIALIYIKYLPLWTTWLLLGVLVVWDLVAVLCPGGPLRMLVELAKERKEPIMAPLIYTSIVCIEILEIHFNTDIDTDSEESQIQEQQHETEQETTGNEANAEKDIQTEAETKNEKDLETEQNFTDIVTHEETDGNTLTNVDTKKENVSETEQNFTQKSLKSKQMKGKKDGAKVKDRGVKLGIGDFIFYSVLMGRASTRGDWNTTLACYVAILTGLSFTLILLAVLRTALPALPISLTFGIVFYFCTSIFVQPFADAISESQIYI</sequence>
<dbReference type="GO" id="GO:0044351">
    <property type="term" value="P:macropinocytosis"/>
    <property type="evidence" value="ECO:0007669"/>
    <property type="project" value="UniProtKB-ARBA"/>
</dbReference>
<dbReference type="Pfam" id="PF01080">
    <property type="entry name" value="Presenilin"/>
    <property type="match status" value="1"/>
</dbReference>
<dbReference type="PRINTS" id="PR01072">
    <property type="entry name" value="PRESENILIN"/>
</dbReference>
<keyword evidence="3 11" id="KW-0378">Hydrolase</keyword>
<proteinExistence type="inferred from homology"/>
<feature type="transmembrane region" description="Helical" evidence="11">
    <location>
        <begin position="129"/>
        <end position="154"/>
    </location>
</feature>
<feature type="region of interest" description="Disordered" evidence="12">
    <location>
        <begin position="1"/>
        <end position="50"/>
    </location>
</feature>
<comment type="function">
    <text evidence="11">Probable subunit of the gamma-secretase complex, an endoprotease complex that catalyzes the intramembrane cleavage of integral membrane proteins such as Notch receptors.</text>
</comment>
<feature type="transmembrane region" description="Helical" evidence="11">
    <location>
        <begin position="247"/>
        <end position="268"/>
    </location>
</feature>
<keyword evidence="11" id="KW-0645">Protease</keyword>
<comment type="subunit">
    <text evidence="10">Homodimer. Component of the gamma-secretase complex, a complex composed of a presenilin homodimer, nicastrin, aph1 and pen2.</text>
</comment>
<dbReference type="AlphaFoldDB" id="A0A443ST47"/>
<dbReference type="GO" id="GO:0055074">
    <property type="term" value="P:calcium ion homeostasis"/>
    <property type="evidence" value="ECO:0007669"/>
    <property type="project" value="TreeGrafter"/>
</dbReference>
<keyword evidence="14" id="KW-1185">Reference proteome</keyword>
<feature type="region of interest" description="Disordered" evidence="12">
    <location>
        <begin position="308"/>
        <end position="334"/>
    </location>
</feature>
<evidence type="ECO:0000256" key="9">
    <source>
        <dbReference type="ARBA" id="ARBA00053367"/>
    </source>
</evidence>
<feature type="compositionally biased region" description="Polar residues" evidence="12">
    <location>
        <begin position="39"/>
        <end position="50"/>
    </location>
</feature>
<dbReference type="GO" id="GO:0016485">
    <property type="term" value="P:protein processing"/>
    <property type="evidence" value="ECO:0007669"/>
    <property type="project" value="InterPro"/>
</dbReference>
<evidence type="ECO:0000256" key="3">
    <source>
        <dbReference type="ARBA" id="ARBA00022801"/>
    </source>
</evidence>
<organism evidence="13 14">
    <name type="scientific">Leptotrombidium deliense</name>
    <dbReference type="NCBI Taxonomy" id="299467"/>
    <lineage>
        <taxon>Eukaryota</taxon>
        <taxon>Metazoa</taxon>
        <taxon>Ecdysozoa</taxon>
        <taxon>Arthropoda</taxon>
        <taxon>Chelicerata</taxon>
        <taxon>Arachnida</taxon>
        <taxon>Acari</taxon>
        <taxon>Acariformes</taxon>
        <taxon>Trombidiformes</taxon>
        <taxon>Prostigmata</taxon>
        <taxon>Anystina</taxon>
        <taxon>Parasitengona</taxon>
        <taxon>Trombiculoidea</taxon>
        <taxon>Trombiculidae</taxon>
        <taxon>Leptotrombidium</taxon>
    </lineage>
</organism>
<feature type="transmembrane region" description="Helical" evidence="11">
    <location>
        <begin position="462"/>
        <end position="481"/>
    </location>
</feature>
<keyword evidence="4 11" id="KW-0256">Endoplasmic reticulum</keyword>
<dbReference type="InterPro" id="IPR006639">
    <property type="entry name" value="Preselin/SPP"/>
</dbReference>
<keyword evidence="8 11" id="KW-0472">Membrane</keyword>
<comment type="domain">
    <text evidence="11">The PAL motif is required for normal active site conformation.</text>
</comment>
<evidence type="ECO:0000313" key="14">
    <source>
        <dbReference type="Proteomes" id="UP000288716"/>
    </source>
</evidence>
<comment type="subcellular location">
    <subcellularLocation>
        <location evidence="11">Endoplasmic reticulum membrane</location>
        <topology evidence="11">Multi-pass membrane protein</topology>
    </subcellularLocation>
    <subcellularLocation>
        <location evidence="11">Golgi apparatus membrane</location>
        <topology evidence="11">Multi-pass membrane protein</topology>
    </subcellularLocation>
</comment>
<dbReference type="Gene3D" id="1.10.472.100">
    <property type="entry name" value="Presenilin"/>
    <property type="match status" value="1"/>
</dbReference>
<evidence type="ECO:0000256" key="8">
    <source>
        <dbReference type="ARBA" id="ARBA00023136"/>
    </source>
</evidence>
<keyword evidence="6 11" id="KW-1133">Transmembrane helix</keyword>
<evidence type="ECO:0000256" key="6">
    <source>
        <dbReference type="ARBA" id="ARBA00022989"/>
    </source>
</evidence>
<feature type="transmembrane region" description="Helical" evidence="11">
    <location>
        <begin position="195"/>
        <end position="215"/>
    </location>
</feature>
<dbReference type="Proteomes" id="UP000288716">
    <property type="component" value="Unassembled WGS sequence"/>
</dbReference>
<dbReference type="STRING" id="299467.A0A443ST47"/>
<dbReference type="EMBL" id="NCKV01000419">
    <property type="protein sequence ID" value="RWS30684.1"/>
    <property type="molecule type" value="Genomic_DNA"/>
</dbReference>
<dbReference type="GO" id="GO:0042500">
    <property type="term" value="F:aspartic endopeptidase activity, intramembrane cleaving"/>
    <property type="evidence" value="ECO:0007669"/>
    <property type="project" value="InterPro"/>
</dbReference>
<dbReference type="InterPro" id="IPR001108">
    <property type="entry name" value="Peptidase_A22A"/>
</dbReference>
<comment type="similarity">
    <text evidence="1 11">Belongs to the peptidase A22A family.</text>
</comment>
<evidence type="ECO:0000256" key="5">
    <source>
        <dbReference type="ARBA" id="ARBA00022976"/>
    </source>
</evidence>
<evidence type="ECO:0000256" key="4">
    <source>
        <dbReference type="ARBA" id="ARBA00022824"/>
    </source>
</evidence>
<dbReference type="InterPro" id="IPR042524">
    <property type="entry name" value="Presenilin_C"/>
</dbReference>
<dbReference type="PANTHER" id="PTHR10202">
    <property type="entry name" value="PRESENILIN"/>
    <property type="match status" value="1"/>
</dbReference>
<dbReference type="GO" id="GO:0005789">
    <property type="term" value="C:endoplasmic reticulum membrane"/>
    <property type="evidence" value="ECO:0007669"/>
    <property type="project" value="UniProtKB-SubCell"/>
</dbReference>